<dbReference type="Pfam" id="PF10904">
    <property type="entry name" value="DUF2694"/>
    <property type="match status" value="1"/>
</dbReference>
<proteinExistence type="predicted"/>
<evidence type="ECO:0000256" key="1">
    <source>
        <dbReference type="SAM" id="MobiDB-lite"/>
    </source>
</evidence>
<dbReference type="InterPro" id="IPR024426">
    <property type="entry name" value="DUF2694"/>
</dbReference>
<reference evidence="2" key="1">
    <citation type="submission" date="2019-05" db="EMBL/GenBank/DDBJ databases">
        <authorList>
            <person name="Naeem R."/>
            <person name="Antony C."/>
            <person name="Guan Q."/>
        </authorList>
    </citation>
    <scope>NUCLEOTIDE SEQUENCE</scope>
    <source>
        <strain evidence="2">3</strain>
    </source>
</reference>
<dbReference type="EMBL" id="LR589283">
    <property type="protein sequence ID" value="VTO99786.1"/>
    <property type="molecule type" value="Genomic_DNA"/>
</dbReference>
<name>A0A653EQJ9_MYCKA</name>
<evidence type="ECO:0000313" key="2">
    <source>
        <dbReference type="EMBL" id="VTO99786.1"/>
    </source>
</evidence>
<accession>A0A653EQJ9</accession>
<protein>
    <recommendedName>
        <fullName evidence="3">DUF2694 domain-containing protein</fullName>
    </recommendedName>
</protein>
<sequence>MTKTRHGTSAESSTPIDDRSMTDANPAFDTVHPSGHILVRSCRGGYMHSVTLSEGAMETDAETLAEGILRTADVSCLKALLEVRDEIIAAGHTPSASVPTDQDLDAAIEKLLAHQLRRRRR</sequence>
<feature type="region of interest" description="Disordered" evidence="1">
    <location>
        <begin position="1"/>
        <end position="30"/>
    </location>
</feature>
<dbReference type="AlphaFoldDB" id="A0A653EQJ9"/>
<evidence type="ECO:0008006" key="3">
    <source>
        <dbReference type="Google" id="ProtNLM"/>
    </source>
</evidence>
<gene>
    <name evidence="2" type="ORF">BIN_B_02097</name>
</gene>
<organism evidence="2">
    <name type="scientific">Mycobacterium kansasii</name>
    <dbReference type="NCBI Taxonomy" id="1768"/>
    <lineage>
        <taxon>Bacteria</taxon>
        <taxon>Bacillati</taxon>
        <taxon>Actinomycetota</taxon>
        <taxon>Actinomycetes</taxon>
        <taxon>Mycobacteriales</taxon>
        <taxon>Mycobacteriaceae</taxon>
        <taxon>Mycobacterium</taxon>
    </lineage>
</organism>